<feature type="compositionally biased region" description="Polar residues" evidence="1">
    <location>
        <begin position="16"/>
        <end position="25"/>
    </location>
</feature>
<keyword evidence="3" id="KW-0548">Nucleotidyltransferase</keyword>
<keyword evidence="3" id="KW-0808">Transferase</keyword>
<evidence type="ECO:0000259" key="2">
    <source>
        <dbReference type="Pfam" id="PF14529"/>
    </source>
</evidence>
<reference evidence="3" key="1">
    <citation type="submission" date="2020-08" db="EMBL/GenBank/DDBJ databases">
        <title>Multicomponent nature underlies the extraordinary mechanical properties of spider dragline silk.</title>
        <authorList>
            <person name="Kono N."/>
            <person name="Nakamura H."/>
            <person name="Mori M."/>
            <person name="Yoshida Y."/>
            <person name="Ohtoshi R."/>
            <person name="Malay A.D."/>
            <person name="Moran D.A.P."/>
            <person name="Tomita M."/>
            <person name="Numata K."/>
            <person name="Arakawa K."/>
        </authorList>
    </citation>
    <scope>NUCLEOTIDE SEQUENCE</scope>
</reference>
<dbReference type="AlphaFoldDB" id="A0A8X6SB40"/>
<dbReference type="InterPro" id="IPR036691">
    <property type="entry name" value="Endo/exonu/phosph_ase_sf"/>
</dbReference>
<dbReference type="SUPFAM" id="SSF56219">
    <property type="entry name" value="DNase I-like"/>
    <property type="match status" value="1"/>
</dbReference>
<protein>
    <submittedName>
        <fullName evidence="3">RNA-directed DNA polymerase from mobile element jockey</fullName>
    </submittedName>
</protein>
<dbReference type="Gene3D" id="3.60.10.10">
    <property type="entry name" value="Endonuclease/exonuclease/phosphatase"/>
    <property type="match status" value="1"/>
</dbReference>
<dbReference type="PANTHER" id="PTHR33273:SF4">
    <property type="entry name" value="ENDONUCLEASE_EXONUCLEASE_PHOSPHATASE DOMAIN-CONTAINING PROTEIN"/>
    <property type="match status" value="1"/>
</dbReference>
<proteinExistence type="predicted"/>
<dbReference type="PANTHER" id="PTHR33273">
    <property type="entry name" value="DOMAIN-CONTAINING PROTEIN, PUTATIVE-RELATED"/>
    <property type="match status" value="1"/>
</dbReference>
<dbReference type="InterPro" id="IPR005135">
    <property type="entry name" value="Endo/exonuclease/phosphatase"/>
</dbReference>
<keyword evidence="3" id="KW-0695">RNA-directed DNA polymerase</keyword>
<dbReference type="EMBL" id="BMAU01021280">
    <property type="protein sequence ID" value="GFY08143.1"/>
    <property type="molecule type" value="Genomic_DNA"/>
</dbReference>
<feature type="domain" description="Endonuclease/exonuclease/phosphatase" evidence="2">
    <location>
        <begin position="75"/>
        <end position="181"/>
    </location>
</feature>
<keyword evidence="4" id="KW-1185">Reference proteome</keyword>
<comment type="caution">
    <text evidence="3">The sequence shown here is derived from an EMBL/GenBank/DDBJ whole genome shotgun (WGS) entry which is preliminary data.</text>
</comment>
<dbReference type="Proteomes" id="UP000887159">
    <property type="component" value="Unassembled WGS sequence"/>
</dbReference>
<dbReference type="Pfam" id="PF14529">
    <property type="entry name" value="Exo_endo_phos_2"/>
    <property type="match status" value="1"/>
</dbReference>
<feature type="region of interest" description="Disordered" evidence="1">
    <location>
        <begin position="1"/>
        <end position="25"/>
    </location>
</feature>
<evidence type="ECO:0000313" key="3">
    <source>
        <dbReference type="EMBL" id="GFY08143.1"/>
    </source>
</evidence>
<evidence type="ECO:0000256" key="1">
    <source>
        <dbReference type="SAM" id="MobiDB-lite"/>
    </source>
</evidence>
<gene>
    <name evidence="3" type="primary">jockeypol_328</name>
    <name evidence="3" type="ORF">TNCV_1355561</name>
</gene>
<organism evidence="3 4">
    <name type="scientific">Trichonephila clavipes</name>
    <name type="common">Golden silk orbweaver</name>
    <name type="synonym">Nephila clavipes</name>
    <dbReference type="NCBI Taxonomy" id="2585209"/>
    <lineage>
        <taxon>Eukaryota</taxon>
        <taxon>Metazoa</taxon>
        <taxon>Ecdysozoa</taxon>
        <taxon>Arthropoda</taxon>
        <taxon>Chelicerata</taxon>
        <taxon>Arachnida</taxon>
        <taxon>Araneae</taxon>
        <taxon>Araneomorphae</taxon>
        <taxon>Entelegynae</taxon>
        <taxon>Araneoidea</taxon>
        <taxon>Nephilidae</taxon>
        <taxon>Trichonephila</taxon>
    </lineage>
</organism>
<dbReference type="GO" id="GO:0003964">
    <property type="term" value="F:RNA-directed DNA polymerase activity"/>
    <property type="evidence" value="ECO:0007669"/>
    <property type="project" value="UniProtKB-KW"/>
</dbReference>
<sequence length="245" mass="27763">MANYSKCPLYPKPRKGSNTTPNNYSTAVDSLIRPNTSFAQAAAPSNTRRNPAIAYQKQTNQIVTPTPIINNATYEVYIPPRSDERLFTQDLEQLLQTNSKCVIFGDLNATHNEWNCSVNSTRGNQLKTFTYNLNLTIAYPNSPTRFGYRTSNTLDIAVINNFNFPFTIDSIPELSSDHNPVFLNFSLTTPIHSDTSRAVTTCWSEFRNNLKKSVRLSDFSGIRNPNVLEENISYRRRMLRPPPSV</sequence>
<accession>A0A8X6SB40</accession>
<evidence type="ECO:0000313" key="4">
    <source>
        <dbReference type="Proteomes" id="UP000887159"/>
    </source>
</evidence>
<name>A0A8X6SB40_TRICX</name>